<reference evidence="3" key="1">
    <citation type="submission" date="2021-01" db="EMBL/GenBank/DDBJ databases">
        <authorList>
            <consortium name="Genoscope - CEA"/>
            <person name="William W."/>
        </authorList>
    </citation>
    <scope>NUCLEOTIDE SEQUENCE</scope>
</reference>
<accession>A0A8S1K8N3</accession>
<proteinExistence type="predicted"/>
<feature type="region of interest" description="Disordered" evidence="2">
    <location>
        <begin position="416"/>
        <end position="441"/>
    </location>
</feature>
<name>A0A8S1K8N3_PARPR</name>
<dbReference type="PANTHER" id="PTHR14845:SF0">
    <property type="entry name" value="DUF4515 DOMAIN-CONTAINING PROTEIN"/>
    <property type="match status" value="1"/>
</dbReference>
<evidence type="ECO:0000313" key="3">
    <source>
        <dbReference type="EMBL" id="CAD8050863.1"/>
    </source>
</evidence>
<gene>
    <name evidence="3" type="ORF">PPRIM_AZ9-3.1.T0170270</name>
</gene>
<dbReference type="Proteomes" id="UP000688137">
    <property type="component" value="Unassembled WGS sequence"/>
</dbReference>
<dbReference type="OMA" id="WITKIDI"/>
<dbReference type="EMBL" id="CAJJDM010000012">
    <property type="protein sequence ID" value="CAD8050863.1"/>
    <property type="molecule type" value="Genomic_DNA"/>
</dbReference>
<comment type="caution">
    <text evidence="3">The sequence shown here is derived from an EMBL/GenBank/DDBJ whole genome shotgun (WGS) entry which is preliminary data.</text>
</comment>
<organism evidence="3 4">
    <name type="scientific">Paramecium primaurelia</name>
    <dbReference type="NCBI Taxonomy" id="5886"/>
    <lineage>
        <taxon>Eukaryota</taxon>
        <taxon>Sar</taxon>
        <taxon>Alveolata</taxon>
        <taxon>Ciliophora</taxon>
        <taxon>Intramacronucleata</taxon>
        <taxon>Oligohymenophorea</taxon>
        <taxon>Peniculida</taxon>
        <taxon>Parameciidae</taxon>
        <taxon>Paramecium</taxon>
    </lineage>
</organism>
<evidence type="ECO:0000256" key="1">
    <source>
        <dbReference type="SAM" id="Coils"/>
    </source>
</evidence>
<feature type="coiled-coil region" evidence="1">
    <location>
        <begin position="5"/>
        <end position="161"/>
    </location>
</feature>
<feature type="coiled-coil region" evidence="1">
    <location>
        <begin position="210"/>
        <end position="244"/>
    </location>
</feature>
<evidence type="ECO:0000256" key="2">
    <source>
        <dbReference type="SAM" id="MobiDB-lite"/>
    </source>
</evidence>
<dbReference type="PANTHER" id="PTHR14845">
    <property type="entry name" value="COILED-COIL DOMAIN-CONTAINING 166"/>
    <property type="match status" value="1"/>
</dbReference>
<evidence type="ECO:0008006" key="5">
    <source>
        <dbReference type="Google" id="ProtNLM"/>
    </source>
</evidence>
<keyword evidence="1" id="KW-0175">Coiled coil</keyword>
<sequence length="441" mass="52526">MPPKKKQQQEVIEFTEAEKKALEKLDHSDLLIEIQVLKDRIEELQKKVYNLNETIRTINEQNLALTLKMESDINRKESDYNALLHQYEDLKKQTTEEIESTIQRKDEKIRYLEKEKADLEMRHKDELQRINDELKKLSSFKEEKELLIREIHDLKEEMNKKDYAHLDEQSKANKNFLKQTQNLTNVNNAKIEDVQRNANKIAEEKVAAKYDGILKENEKIKSELQEYERTLSIYQKEKETFQQENINYKLNLSIKEEQAKEYQMLNHQQIIKIKQLKEKIEYLKSYIANEVTKQTKEIEIMKHQGNTKVQELEMQLRNLRHLLDQRTKELKTVKALAQMILDQRSDIEQFFLQAIDQVKNEINKKNKNQKNSRLPEISQKSQSLESNKVDINDLDLEEKEKLLRILFSKMNQGVPPTNWKSQLGHSKSQVDGSSFRDNQFQ</sequence>
<protein>
    <recommendedName>
        <fullName evidence="5">Cilia- and flagella-associated protein 157</fullName>
    </recommendedName>
</protein>
<dbReference type="AlphaFoldDB" id="A0A8S1K8N3"/>
<keyword evidence="4" id="KW-1185">Reference proteome</keyword>
<evidence type="ECO:0000313" key="4">
    <source>
        <dbReference type="Proteomes" id="UP000688137"/>
    </source>
</evidence>